<protein>
    <submittedName>
        <fullName evidence="1">Uncharacterized protein</fullName>
    </submittedName>
</protein>
<dbReference type="VEuPathDB" id="FungiDB:FUN_012317"/>
<organism evidence="1 2">
    <name type="scientific">Rhizophagus irregularis</name>
    <dbReference type="NCBI Taxonomy" id="588596"/>
    <lineage>
        <taxon>Eukaryota</taxon>
        <taxon>Fungi</taxon>
        <taxon>Fungi incertae sedis</taxon>
        <taxon>Mucoromycota</taxon>
        <taxon>Glomeromycotina</taxon>
        <taxon>Glomeromycetes</taxon>
        <taxon>Glomerales</taxon>
        <taxon>Glomeraceae</taxon>
        <taxon>Rhizophagus</taxon>
    </lineage>
</organism>
<reference evidence="1 2" key="2">
    <citation type="submission" date="2017-10" db="EMBL/GenBank/DDBJ databases">
        <title>Extensive intraspecific genome diversity in a model arbuscular mycorrhizal fungus.</title>
        <authorList>
            <person name="Chen E.C.H."/>
            <person name="Morin E."/>
            <person name="Baudet D."/>
            <person name="Noel J."/>
            <person name="Ndikumana S."/>
            <person name="Charron P."/>
            <person name="St-Onge C."/>
            <person name="Giorgi J."/>
            <person name="Grigoriev I.V."/>
            <person name="Roux C."/>
            <person name="Martin F.M."/>
            <person name="Corradi N."/>
        </authorList>
    </citation>
    <scope>NUCLEOTIDE SEQUENCE [LARGE SCALE GENOMIC DNA]</scope>
    <source>
        <strain evidence="1 2">C2</strain>
    </source>
</reference>
<accession>A0A2N1N866</accession>
<evidence type="ECO:0000313" key="1">
    <source>
        <dbReference type="EMBL" id="PKK70122.1"/>
    </source>
</evidence>
<comment type="caution">
    <text evidence="1">The sequence shown here is derived from an EMBL/GenBank/DDBJ whole genome shotgun (WGS) entry which is preliminary data.</text>
</comment>
<dbReference type="VEuPathDB" id="FungiDB:RhiirFUN_014797"/>
<dbReference type="Proteomes" id="UP000233469">
    <property type="component" value="Unassembled WGS sequence"/>
</dbReference>
<gene>
    <name evidence="1" type="ORF">RhiirC2_780120</name>
</gene>
<evidence type="ECO:0000313" key="2">
    <source>
        <dbReference type="Proteomes" id="UP000233469"/>
    </source>
</evidence>
<proteinExistence type="predicted"/>
<reference evidence="1 2" key="1">
    <citation type="submission" date="2016-04" db="EMBL/GenBank/DDBJ databases">
        <title>Genome analyses suggest a sexual origin of heterokaryosis in a supposedly ancient asexual fungus.</title>
        <authorList>
            <person name="Ropars J."/>
            <person name="Sedzielewska K."/>
            <person name="Noel J."/>
            <person name="Charron P."/>
            <person name="Farinelli L."/>
            <person name="Marton T."/>
            <person name="Kruger M."/>
            <person name="Pelin A."/>
            <person name="Brachmann A."/>
            <person name="Corradi N."/>
        </authorList>
    </citation>
    <scope>NUCLEOTIDE SEQUENCE [LARGE SCALE GENOMIC DNA]</scope>
    <source>
        <strain evidence="1 2">C2</strain>
    </source>
</reference>
<dbReference type="EMBL" id="LLXL01000653">
    <property type="protein sequence ID" value="PKK70122.1"/>
    <property type="molecule type" value="Genomic_DNA"/>
</dbReference>
<dbReference type="VEuPathDB" id="FungiDB:RhiirA1_463462"/>
<name>A0A2N1N866_9GLOM</name>
<dbReference type="AlphaFoldDB" id="A0A2N1N866"/>
<sequence>MTDSSSLAPTSHDDDSFNILSNVDTIEKSNENMSHVTSPSIQRHDDKIDINQENVVMSEFSFFYRPCNDFQIYHVVCKEKTSDEIVSRLLNNCLYSSHYLFSNDLFVFYLQQPNDKRIYQIACEMVPHSFILQYLNLNISLCIEIKQDEQRQQQQQQRHQEFSDRHKENLEFHLKQFLFDYLTPKEDNFIDENNL</sequence>